<gene>
    <name evidence="2" type="ORF">GWK47_025907</name>
</gene>
<reference evidence="2" key="1">
    <citation type="submission" date="2020-07" db="EMBL/GenBank/DDBJ databases">
        <title>The High-quality genome of the commercially important snow crab, Chionoecetes opilio.</title>
        <authorList>
            <person name="Jeong J.-H."/>
            <person name="Ryu S."/>
        </authorList>
    </citation>
    <scope>NUCLEOTIDE SEQUENCE</scope>
    <source>
        <strain evidence="2">MADBK_172401_WGS</strain>
        <tissue evidence="2">Digestive gland</tissue>
    </source>
</reference>
<comment type="caution">
    <text evidence="2">The sequence shown here is derived from an EMBL/GenBank/DDBJ whole genome shotgun (WGS) entry which is preliminary data.</text>
</comment>
<evidence type="ECO:0000313" key="2">
    <source>
        <dbReference type="EMBL" id="KAG0699045.1"/>
    </source>
</evidence>
<name>A0A8J8WLE0_CHIOP</name>
<evidence type="ECO:0000256" key="1">
    <source>
        <dbReference type="SAM" id="MobiDB-lite"/>
    </source>
</evidence>
<accession>A0A8J8WLE0</accession>
<dbReference type="AlphaFoldDB" id="A0A8J8WLE0"/>
<evidence type="ECO:0000313" key="3">
    <source>
        <dbReference type="Proteomes" id="UP000770661"/>
    </source>
</evidence>
<proteinExistence type="predicted"/>
<dbReference type="EMBL" id="JACEEZ010025624">
    <property type="protein sequence ID" value="KAG0699045.1"/>
    <property type="molecule type" value="Genomic_DNA"/>
</dbReference>
<feature type="compositionally biased region" description="Polar residues" evidence="1">
    <location>
        <begin position="62"/>
        <end position="77"/>
    </location>
</feature>
<sequence>MLHLSFRPEGAEVGDFVLVQLVFKGKRSEELVHFGPRSFPGGRRGAAVGLPEDKIALAERAPSTSQPSGMSTVSKPQQGVGGPHSQHGDHPTTSKPDQGPPSLRDLTCP</sequence>
<dbReference type="Proteomes" id="UP000770661">
    <property type="component" value="Unassembled WGS sequence"/>
</dbReference>
<protein>
    <submittedName>
        <fullName evidence="2">Uncharacterized protein</fullName>
    </submittedName>
</protein>
<keyword evidence="3" id="KW-1185">Reference proteome</keyword>
<organism evidence="2 3">
    <name type="scientific">Chionoecetes opilio</name>
    <name type="common">Atlantic snow crab</name>
    <name type="synonym">Cancer opilio</name>
    <dbReference type="NCBI Taxonomy" id="41210"/>
    <lineage>
        <taxon>Eukaryota</taxon>
        <taxon>Metazoa</taxon>
        <taxon>Ecdysozoa</taxon>
        <taxon>Arthropoda</taxon>
        <taxon>Crustacea</taxon>
        <taxon>Multicrustacea</taxon>
        <taxon>Malacostraca</taxon>
        <taxon>Eumalacostraca</taxon>
        <taxon>Eucarida</taxon>
        <taxon>Decapoda</taxon>
        <taxon>Pleocyemata</taxon>
        <taxon>Brachyura</taxon>
        <taxon>Eubrachyura</taxon>
        <taxon>Majoidea</taxon>
        <taxon>Majidae</taxon>
        <taxon>Chionoecetes</taxon>
    </lineage>
</organism>
<feature type="region of interest" description="Disordered" evidence="1">
    <location>
        <begin position="37"/>
        <end position="109"/>
    </location>
</feature>